<evidence type="ECO:0000313" key="7">
    <source>
        <dbReference type="Proteomes" id="UP000824175"/>
    </source>
</evidence>
<dbReference type="PANTHER" id="PTHR30126:SF40">
    <property type="entry name" value="HTH-TYPE TRANSCRIPTIONAL REGULATOR GLTR"/>
    <property type="match status" value="1"/>
</dbReference>
<evidence type="ECO:0000256" key="1">
    <source>
        <dbReference type="ARBA" id="ARBA00009437"/>
    </source>
</evidence>
<organism evidence="6 7">
    <name type="scientific">Candidatus Fimiplasma intestinipullorum</name>
    <dbReference type="NCBI Taxonomy" id="2840825"/>
    <lineage>
        <taxon>Bacteria</taxon>
        <taxon>Bacillati</taxon>
        <taxon>Bacillota</taxon>
        <taxon>Clostridia</taxon>
        <taxon>Eubacteriales</taxon>
        <taxon>Candidatus Fimiplasma</taxon>
    </lineage>
</organism>
<reference evidence="6" key="1">
    <citation type="submission" date="2020-10" db="EMBL/GenBank/DDBJ databases">
        <authorList>
            <person name="Gilroy R."/>
        </authorList>
    </citation>
    <scope>NUCLEOTIDE SEQUENCE</scope>
    <source>
        <strain evidence="6">CHK195-11698</strain>
    </source>
</reference>
<dbReference type="Proteomes" id="UP000824175">
    <property type="component" value="Unassembled WGS sequence"/>
</dbReference>
<dbReference type="SUPFAM" id="SSF46785">
    <property type="entry name" value="Winged helix' DNA-binding domain"/>
    <property type="match status" value="1"/>
</dbReference>
<dbReference type="SUPFAM" id="SSF53850">
    <property type="entry name" value="Periplasmic binding protein-like II"/>
    <property type="match status" value="1"/>
</dbReference>
<dbReference type="Gene3D" id="1.10.10.10">
    <property type="entry name" value="Winged helix-like DNA-binding domain superfamily/Winged helix DNA-binding domain"/>
    <property type="match status" value="1"/>
</dbReference>
<dbReference type="AlphaFoldDB" id="A0A9D1HLF6"/>
<dbReference type="Pfam" id="PF03466">
    <property type="entry name" value="LysR_substrate"/>
    <property type="match status" value="1"/>
</dbReference>
<dbReference type="InterPro" id="IPR036390">
    <property type="entry name" value="WH_DNA-bd_sf"/>
</dbReference>
<keyword evidence="3" id="KW-0238">DNA-binding</keyword>
<evidence type="ECO:0000256" key="2">
    <source>
        <dbReference type="ARBA" id="ARBA00023015"/>
    </source>
</evidence>
<dbReference type="GO" id="GO:0000976">
    <property type="term" value="F:transcription cis-regulatory region binding"/>
    <property type="evidence" value="ECO:0007669"/>
    <property type="project" value="TreeGrafter"/>
</dbReference>
<keyword evidence="4" id="KW-0804">Transcription</keyword>
<keyword evidence="2" id="KW-0805">Transcription regulation</keyword>
<dbReference type="InterPro" id="IPR036388">
    <property type="entry name" value="WH-like_DNA-bd_sf"/>
</dbReference>
<protein>
    <submittedName>
        <fullName evidence="6">LysR family transcriptional regulator</fullName>
    </submittedName>
</protein>
<proteinExistence type="inferred from homology"/>
<comment type="similarity">
    <text evidence="1">Belongs to the LysR transcriptional regulatory family.</text>
</comment>
<dbReference type="EMBL" id="DVMJ01000014">
    <property type="protein sequence ID" value="HIU12845.1"/>
    <property type="molecule type" value="Genomic_DNA"/>
</dbReference>
<accession>A0A9D1HLF6</accession>
<comment type="caution">
    <text evidence="6">The sequence shown here is derived from an EMBL/GenBank/DDBJ whole genome shotgun (WGS) entry which is preliminary data.</text>
</comment>
<dbReference type="Gene3D" id="3.40.190.290">
    <property type="match status" value="1"/>
</dbReference>
<dbReference type="PANTHER" id="PTHR30126">
    <property type="entry name" value="HTH-TYPE TRANSCRIPTIONAL REGULATOR"/>
    <property type="match status" value="1"/>
</dbReference>
<evidence type="ECO:0000313" key="6">
    <source>
        <dbReference type="EMBL" id="HIU12845.1"/>
    </source>
</evidence>
<evidence type="ECO:0000259" key="5">
    <source>
        <dbReference type="PROSITE" id="PS50931"/>
    </source>
</evidence>
<name>A0A9D1HLF6_9FIRM</name>
<dbReference type="GO" id="GO:0003700">
    <property type="term" value="F:DNA-binding transcription factor activity"/>
    <property type="evidence" value="ECO:0007669"/>
    <property type="project" value="InterPro"/>
</dbReference>
<dbReference type="Pfam" id="PF00126">
    <property type="entry name" value="HTH_1"/>
    <property type="match status" value="1"/>
</dbReference>
<feature type="domain" description="HTH lysR-type" evidence="5">
    <location>
        <begin position="1"/>
        <end position="58"/>
    </location>
</feature>
<dbReference type="InterPro" id="IPR005119">
    <property type="entry name" value="LysR_subst-bd"/>
</dbReference>
<dbReference type="InterPro" id="IPR000847">
    <property type="entry name" value="LysR_HTH_N"/>
</dbReference>
<evidence type="ECO:0000256" key="3">
    <source>
        <dbReference type="ARBA" id="ARBA00023125"/>
    </source>
</evidence>
<reference evidence="6" key="2">
    <citation type="journal article" date="2021" name="PeerJ">
        <title>Extensive microbial diversity within the chicken gut microbiome revealed by metagenomics and culture.</title>
        <authorList>
            <person name="Gilroy R."/>
            <person name="Ravi A."/>
            <person name="Getino M."/>
            <person name="Pursley I."/>
            <person name="Horton D.L."/>
            <person name="Alikhan N.F."/>
            <person name="Baker D."/>
            <person name="Gharbi K."/>
            <person name="Hall N."/>
            <person name="Watson M."/>
            <person name="Adriaenssens E.M."/>
            <person name="Foster-Nyarko E."/>
            <person name="Jarju S."/>
            <person name="Secka A."/>
            <person name="Antonio M."/>
            <person name="Oren A."/>
            <person name="Chaudhuri R.R."/>
            <person name="La Ragione R."/>
            <person name="Hildebrand F."/>
            <person name="Pallen M.J."/>
        </authorList>
    </citation>
    <scope>NUCLEOTIDE SEQUENCE</scope>
    <source>
        <strain evidence="6">CHK195-11698</strain>
    </source>
</reference>
<dbReference type="PROSITE" id="PS50931">
    <property type="entry name" value="HTH_LYSR"/>
    <property type="match status" value="1"/>
</dbReference>
<dbReference type="PRINTS" id="PR00039">
    <property type="entry name" value="HTHLYSR"/>
</dbReference>
<sequence>MTIRLLKIFIMVYQLRSITKASQRLHMVQPSVSVAIKEIEDYYGVKLFERVSRRMDPTVQADALYEYAMHLMEVYDEMENDLKHHAHTGRLRIGTTITLGQVFLPGLMTAFKHKYPDLSIQARIQNTQMIEEAILTNQIDLALVEGKLTNPSSIATYPFFEDELVAVCHPDHPLAKVSSCTLAQLANYDFLFRENGSSVREQVDHLLYSHDLHIEPILESVSTQALLQALYQNLGITILPVAFVRADIKAGRLCRIHLKGIHLKRQTQIIHHQNKYLSPLLQEVIAYCQEAAQKTRSS</sequence>
<gene>
    <name evidence="6" type="ORF">IAD15_02070</name>
</gene>
<evidence type="ECO:0000256" key="4">
    <source>
        <dbReference type="ARBA" id="ARBA00023163"/>
    </source>
</evidence>